<evidence type="ECO:0000256" key="1">
    <source>
        <dbReference type="SAM" id="SignalP"/>
    </source>
</evidence>
<dbReference type="InterPro" id="IPR038765">
    <property type="entry name" value="Papain-like_cys_pep_sf"/>
</dbReference>
<dbReference type="InterPro" id="IPR002931">
    <property type="entry name" value="Transglutaminase-like"/>
</dbReference>
<keyword evidence="5" id="KW-1185">Reference proteome</keyword>
<name>A0ABZ3HD04_9BACT</name>
<feature type="signal peptide" evidence="1">
    <location>
        <begin position="1"/>
        <end position="18"/>
    </location>
</feature>
<dbReference type="RefSeq" id="WP_345973012.1">
    <property type="nucleotide sequence ID" value="NZ_CP147920.1"/>
</dbReference>
<dbReference type="SUPFAM" id="SSF81901">
    <property type="entry name" value="HCP-like"/>
    <property type="match status" value="1"/>
</dbReference>
<feature type="domain" description="DUF3857" evidence="3">
    <location>
        <begin position="55"/>
        <end position="228"/>
    </location>
</feature>
<accession>A0ABZ3HD04</accession>
<feature type="domain" description="Transglutaminase-like" evidence="2">
    <location>
        <begin position="277"/>
        <end position="352"/>
    </location>
</feature>
<protein>
    <submittedName>
        <fullName evidence="4">DUF3857 and transglutaminase domain-containing protein</fullName>
    </submittedName>
</protein>
<gene>
    <name evidence="4" type="ORF">WCY31_02585</name>
</gene>
<sequence length="725" mass="81946">MKIFVSALLLLMTSSLLGSGIETMMKTFKPTAQEIESGAAIIKREWHVVLDEKNRAHETIHYVIAVLNDEAAVDYSQFTFAHNAFYEQQQLDFAVAYTPDGKKKSVHKDAIQIKSSNRASSYDDTKLLQFSMPSVTAGSFIELQLSSEQLHSPLPGEWTGKSYFYRWHANGDMRKVRFDPIRENTVTVDTPEGASLYYKLHNATTAPEIRIEGGRTVYTWTKKDLPRIKAENGTAVSYNEIMPWLSLSTLAKWHRVSDVMYGEYAKASEPSDAIRERALQVTEKAASDEAKIKALYYYMDKNIKYIFAHLGRGGLVPHRSGEIMNQMYGDCKDQATLLVSMLKAVGIEAYPALVNAAEEIVTPDRLPNLQLFNHVIVYVPKYEMWIDTTGTHFTFPGIAWSLGNKVAFVLNGSGGRFRTIPERFNTSDARIAVDFSDDGSYYGGKIRMDLSGAASQFYKSVIAFSQDPEETLLQQFKSLFGAAAVVSNLKYEGAEDPKKEVSFSFEVKGVEQIPDDKREYAALFYGFIRLLALRDVPQEQQRTYGLDLGARSTLQMRMHCKPGSKAFNEWRFVKLPSSYKGKFFEYGFAHKASDDGMVIEERFAVNQRKIYPEAYADFYQQSLTLHQGMLWYLRYTKDERKAAEAQMKAKLDENSTLDSMHALAEHYLDSAEYDKAKALLESAVAKGTAQGRTYYLYGLVLGYSSEFESSSEAFKKAKALGYQPE</sequence>
<organism evidence="4 5">
    <name type="scientific">Sulfurimonas diazotrophicus</name>
    <dbReference type="NCBI Taxonomy" id="3131939"/>
    <lineage>
        <taxon>Bacteria</taxon>
        <taxon>Pseudomonadati</taxon>
        <taxon>Campylobacterota</taxon>
        <taxon>Epsilonproteobacteria</taxon>
        <taxon>Campylobacterales</taxon>
        <taxon>Sulfurimonadaceae</taxon>
        <taxon>Sulfurimonas</taxon>
    </lineage>
</organism>
<dbReference type="Proteomes" id="UP001447842">
    <property type="component" value="Chromosome"/>
</dbReference>
<dbReference type="SUPFAM" id="SSF54001">
    <property type="entry name" value="Cysteine proteinases"/>
    <property type="match status" value="1"/>
</dbReference>
<feature type="chain" id="PRO_5045742434" evidence="1">
    <location>
        <begin position="19"/>
        <end position="725"/>
    </location>
</feature>
<evidence type="ECO:0000313" key="5">
    <source>
        <dbReference type="Proteomes" id="UP001447842"/>
    </source>
</evidence>
<evidence type="ECO:0000313" key="4">
    <source>
        <dbReference type="EMBL" id="XAU15595.1"/>
    </source>
</evidence>
<dbReference type="Gene3D" id="2.60.40.3140">
    <property type="match status" value="1"/>
</dbReference>
<dbReference type="InterPro" id="IPR024618">
    <property type="entry name" value="DUF3857"/>
</dbReference>
<dbReference type="Gene3D" id="3.10.620.30">
    <property type="match status" value="1"/>
</dbReference>
<evidence type="ECO:0000259" key="2">
    <source>
        <dbReference type="Pfam" id="PF01841"/>
    </source>
</evidence>
<dbReference type="Pfam" id="PF12969">
    <property type="entry name" value="DUF3857"/>
    <property type="match status" value="1"/>
</dbReference>
<reference evidence="4 5" key="1">
    <citation type="submission" date="2024-03" db="EMBL/GenBank/DDBJ databases">
        <title>Sulfurimonas sp. HSL3-1.</title>
        <authorList>
            <person name="Wang S."/>
        </authorList>
    </citation>
    <scope>NUCLEOTIDE SEQUENCE [LARGE SCALE GENOMIC DNA]</scope>
    <source>
        <strain evidence="4 5">HSL3-1</strain>
    </source>
</reference>
<dbReference type="Pfam" id="PF01841">
    <property type="entry name" value="Transglut_core"/>
    <property type="match status" value="1"/>
</dbReference>
<keyword evidence="1" id="KW-0732">Signal</keyword>
<proteinExistence type="predicted"/>
<dbReference type="EMBL" id="CP147920">
    <property type="protein sequence ID" value="XAU15595.1"/>
    <property type="molecule type" value="Genomic_DNA"/>
</dbReference>
<evidence type="ECO:0000259" key="3">
    <source>
        <dbReference type="Pfam" id="PF12969"/>
    </source>
</evidence>